<evidence type="ECO:0000256" key="4">
    <source>
        <dbReference type="ARBA" id="ARBA00023136"/>
    </source>
</evidence>
<evidence type="ECO:0000256" key="6">
    <source>
        <dbReference type="SAM" id="Phobius"/>
    </source>
</evidence>
<feature type="compositionally biased region" description="Basic and acidic residues" evidence="5">
    <location>
        <begin position="186"/>
        <end position="197"/>
    </location>
</feature>
<reference evidence="7" key="1">
    <citation type="submission" date="2021-03" db="EMBL/GenBank/DDBJ databases">
        <title>Revisited historic fungal species revealed as producer of novel bioactive compounds through whole genome sequencing and comparative genomics.</title>
        <authorList>
            <person name="Vignolle G.A."/>
            <person name="Hochenegger N."/>
            <person name="Mach R.L."/>
            <person name="Mach-Aigner A.R."/>
            <person name="Javad Rahimi M."/>
            <person name="Salim K.A."/>
            <person name="Chan C.M."/>
            <person name="Lim L.B.L."/>
            <person name="Cai F."/>
            <person name="Druzhinina I.S."/>
            <person name="U'Ren J.M."/>
            <person name="Derntl C."/>
        </authorList>
    </citation>
    <scope>NUCLEOTIDE SEQUENCE</scope>
    <source>
        <strain evidence="7">TUCIM 5799</strain>
    </source>
</reference>
<evidence type="ECO:0000313" key="8">
    <source>
        <dbReference type="Proteomes" id="UP000829685"/>
    </source>
</evidence>
<feature type="transmembrane region" description="Helical" evidence="6">
    <location>
        <begin position="360"/>
        <end position="383"/>
    </location>
</feature>
<dbReference type="InterPro" id="IPR004776">
    <property type="entry name" value="Mem_transp_PIN-like"/>
</dbReference>
<evidence type="ECO:0000256" key="2">
    <source>
        <dbReference type="ARBA" id="ARBA00022692"/>
    </source>
</evidence>
<dbReference type="PANTHER" id="PTHR31794">
    <property type="entry name" value="AUXIN EFFLUX TRANSPORTER FAMILY PROTEIN (EUROFUNG)"/>
    <property type="match status" value="1"/>
</dbReference>
<dbReference type="EMBL" id="JAFIMR010000001">
    <property type="protein sequence ID" value="KAI1881446.1"/>
    <property type="molecule type" value="Genomic_DNA"/>
</dbReference>
<dbReference type="GO" id="GO:0005783">
    <property type="term" value="C:endoplasmic reticulum"/>
    <property type="evidence" value="ECO:0007669"/>
    <property type="project" value="TreeGrafter"/>
</dbReference>
<comment type="subcellular location">
    <subcellularLocation>
        <location evidence="1">Membrane</location>
        <topology evidence="1">Multi-pass membrane protein</topology>
    </subcellularLocation>
</comment>
<evidence type="ECO:0000256" key="1">
    <source>
        <dbReference type="ARBA" id="ARBA00004141"/>
    </source>
</evidence>
<proteinExistence type="predicted"/>
<feature type="transmembrane region" description="Helical" evidence="6">
    <location>
        <begin position="43"/>
        <end position="61"/>
    </location>
</feature>
<name>A0A9Q0AVE6_9PEZI</name>
<evidence type="ECO:0000313" key="7">
    <source>
        <dbReference type="EMBL" id="KAI1881446.1"/>
    </source>
</evidence>
<dbReference type="Proteomes" id="UP000829685">
    <property type="component" value="Unassembled WGS sequence"/>
</dbReference>
<feature type="compositionally biased region" description="Acidic residues" evidence="5">
    <location>
        <begin position="176"/>
        <end position="185"/>
    </location>
</feature>
<evidence type="ECO:0008006" key="9">
    <source>
        <dbReference type="Google" id="ProtNLM"/>
    </source>
</evidence>
<dbReference type="Pfam" id="PF03547">
    <property type="entry name" value="Mem_trans"/>
    <property type="match status" value="1"/>
</dbReference>
<keyword evidence="8" id="KW-1185">Reference proteome</keyword>
<keyword evidence="3 6" id="KW-1133">Transmembrane helix</keyword>
<comment type="caution">
    <text evidence="7">The sequence shown here is derived from an EMBL/GenBank/DDBJ whole genome shotgun (WGS) entry which is preliminary data.</text>
</comment>
<feature type="transmembrane region" description="Helical" evidence="6">
    <location>
        <begin position="395"/>
        <end position="415"/>
    </location>
</feature>
<feature type="compositionally biased region" description="Low complexity" evidence="5">
    <location>
        <begin position="219"/>
        <end position="233"/>
    </location>
</feature>
<dbReference type="PANTHER" id="PTHR31794:SF4">
    <property type="entry name" value="AUXIN EFFLUX TRANSPORTER FAMILY PROTEIN (EUROFUNG)"/>
    <property type="match status" value="1"/>
</dbReference>
<feature type="transmembrane region" description="Helical" evidence="6">
    <location>
        <begin position="298"/>
        <end position="315"/>
    </location>
</feature>
<sequence length="457" mass="48699">MAPTGLLESFLAAIQASVSVLLVISYGAAAAKLRILDAKSTKAISRICVRVFLPALLFVKIGSQLDAGAGGSYAVVLVWALACHLVSFLLGLLAHLVLGMPDWVTVAVMFNNSTSYPLLLIGALDDTGILDSLKGGGESTAAAVERAKAYFLVYATVSSCLTFAVGPRLIDSEHGPEDDDEEEEDKAGQDGENRGIQEDGADSEADEHTALLDRDLTLSVPKPSSSPSSFFPSIRRRSSRPRPESKDRRVYVIPLKRWSTFGPRTRWWLVLLADFFNAPFLGAIAGVIVGLVPALHKAFFAETSSGGIFTAWLTASLKNIGNVFVPLPVFVAGVSLYTAVTESRKQKQSSPGSGVPKATVAYVLLVRFVLWPAVSIALVYALASRTDVLGSDPMLWFTMMLMPAGPPASKLVAMVQVSDVEDGEEAAISKILTISYLISPVLSFTVVGSLMASQACK</sequence>
<evidence type="ECO:0000256" key="3">
    <source>
        <dbReference type="ARBA" id="ARBA00022989"/>
    </source>
</evidence>
<protein>
    <recommendedName>
        <fullName evidence="9">Auxin efflux carrier</fullName>
    </recommendedName>
</protein>
<organism evidence="7 8">
    <name type="scientific">Neoarthrinium moseri</name>
    <dbReference type="NCBI Taxonomy" id="1658444"/>
    <lineage>
        <taxon>Eukaryota</taxon>
        <taxon>Fungi</taxon>
        <taxon>Dikarya</taxon>
        <taxon>Ascomycota</taxon>
        <taxon>Pezizomycotina</taxon>
        <taxon>Sordariomycetes</taxon>
        <taxon>Xylariomycetidae</taxon>
        <taxon>Amphisphaeriales</taxon>
        <taxon>Apiosporaceae</taxon>
        <taxon>Neoarthrinium</taxon>
    </lineage>
</organism>
<feature type="transmembrane region" description="Helical" evidence="6">
    <location>
        <begin position="267"/>
        <end position="292"/>
    </location>
</feature>
<dbReference type="AlphaFoldDB" id="A0A9Q0AVE6"/>
<keyword evidence="2 6" id="KW-0812">Transmembrane</keyword>
<feature type="transmembrane region" description="Helical" evidence="6">
    <location>
        <begin position="322"/>
        <end position="340"/>
    </location>
</feature>
<gene>
    <name evidence="7" type="ORF">JX265_000272</name>
</gene>
<accession>A0A9Q0AVE6</accession>
<keyword evidence="4 6" id="KW-0472">Membrane</keyword>
<feature type="transmembrane region" description="Helical" evidence="6">
    <location>
        <begin position="73"/>
        <end position="98"/>
    </location>
</feature>
<feature type="compositionally biased region" description="Basic and acidic residues" evidence="5">
    <location>
        <begin position="206"/>
        <end position="216"/>
    </location>
</feature>
<dbReference type="GO" id="GO:0016020">
    <property type="term" value="C:membrane"/>
    <property type="evidence" value="ECO:0007669"/>
    <property type="project" value="UniProtKB-SubCell"/>
</dbReference>
<feature type="transmembrane region" description="Helical" evidence="6">
    <location>
        <begin position="427"/>
        <end position="452"/>
    </location>
</feature>
<feature type="transmembrane region" description="Helical" evidence="6">
    <location>
        <begin position="12"/>
        <end position="31"/>
    </location>
</feature>
<evidence type="ECO:0000256" key="5">
    <source>
        <dbReference type="SAM" id="MobiDB-lite"/>
    </source>
</evidence>
<dbReference type="GO" id="GO:0055085">
    <property type="term" value="P:transmembrane transport"/>
    <property type="evidence" value="ECO:0007669"/>
    <property type="project" value="InterPro"/>
</dbReference>
<feature type="region of interest" description="Disordered" evidence="5">
    <location>
        <begin position="171"/>
        <end position="242"/>
    </location>
</feature>